<comment type="cofactor">
    <cofactor evidence="1">
        <name>Mn(2+)</name>
        <dbReference type="ChEBI" id="CHEBI:29035"/>
    </cofactor>
</comment>
<evidence type="ECO:0000313" key="12">
    <source>
        <dbReference type="EnsemblMetazoa" id="XP_016664459.1"/>
    </source>
</evidence>
<dbReference type="GO" id="GO:0046872">
    <property type="term" value="F:metal ion binding"/>
    <property type="evidence" value="ECO:0007669"/>
    <property type="project" value="UniProtKB-KW"/>
</dbReference>
<dbReference type="InterPro" id="IPR036457">
    <property type="entry name" value="PPM-type-like_dom_sf"/>
</dbReference>
<evidence type="ECO:0000256" key="3">
    <source>
        <dbReference type="ARBA" id="ARBA00013081"/>
    </source>
</evidence>
<dbReference type="EnsemblMetazoa" id="XM_016808970.2">
    <property type="protein sequence ID" value="XP_016664459.1"/>
    <property type="gene ID" value="LOC100167528"/>
</dbReference>
<accession>A0A8R2HA32</accession>
<dbReference type="PANTHER" id="PTHR13832">
    <property type="entry name" value="PROTEIN PHOSPHATASE 2C"/>
    <property type="match status" value="1"/>
</dbReference>
<comment type="similarity">
    <text evidence="2 9">Belongs to the PP2C family.</text>
</comment>
<sequence>MISVVVIRYRVTNVRVRCTPCTHILLLSLLLLLYDIIASFITIYLTTMGTYLDNPITEKVSEDMEDDTFVCGVSSMQGWRIRQEDAHFCLLDFDKNMSLFGVFDGHGGAEVARLAVEVLPDMIRNQPFNVGDYENALKNAYLDFDLYLRSKTALNRMKVLAAQDIRVNAEDVNVDNKKDNKDSTAVEEDISKMYGFYSGCTAVVALIVDKKKLFVANIGDSRCVVAVHGTKAIDMSKDHKPRDESELLRIHAAGARVTYDGRINRDLNLSRAFGDHMYKQNNSLRETEQVVIALPDVQARILNAEYGDFIVLGCDGIWDSLSSQATVDLISNHINEPDIKLSAVCEKLLNKCFSAERRSKGVDNMTCIIVKFKPKQRLSDQKDGDQIACKLKVLNLH</sequence>
<dbReference type="AlphaFoldDB" id="A0A8R2HA32"/>
<dbReference type="GO" id="GO:0004722">
    <property type="term" value="F:protein serine/threonine phosphatase activity"/>
    <property type="evidence" value="ECO:0007669"/>
    <property type="project" value="UniProtKB-EC"/>
</dbReference>
<dbReference type="KEGG" id="api:100167528"/>
<proteinExistence type="inferred from homology"/>
<dbReference type="EC" id="3.1.3.16" evidence="3"/>
<evidence type="ECO:0000256" key="4">
    <source>
        <dbReference type="ARBA" id="ARBA00022723"/>
    </source>
</evidence>
<evidence type="ECO:0000256" key="2">
    <source>
        <dbReference type="ARBA" id="ARBA00006702"/>
    </source>
</evidence>
<feature type="domain" description="PPM-type phosphatase" evidence="11">
    <location>
        <begin position="70"/>
        <end position="372"/>
    </location>
</feature>
<evidence type="ECO:0000259" key="11">
    <source>
        <dbReference type="PROSITE" id="PS51746"/>
    </source>
</evidence>
<keyword evidence="10" id="KW-0812">Transmembrane</keyword>
<dbReference type="RefSeq" id="XP_016664459.1">
    <property type="nucleotide sequence ID" value="XM_016808970.1"/>
</dbReference>
<dbReference type="PROSITE" id="PS51746">
    <property type="entry name" value="PPM_2"/>
    <property type="match status" value="1"/>
</dbReference>
<dbReference type="SUPFAM" id="SSF81606">
    <property type="entry name" value="PP2C-like"/>
    <property type="match status" value="1"/>
</dbReference>
<dbReference type="InterPro" id="IPR001932">
    <property type="entry name" value="PPM-type_phosphatase-like_dom"/>
</dbReference>
<dbReference type="InterPro" id="IPR000222">
    <property type="entry name" value="PP2C_BS"/>
</dbReference>
<organism evidence="12 13">
    <name type="scientific">Acyrthosiphon pisum</name>
    <name type="common">Pea aphid</name>
    <dbReference type="NCBI Taxonomy" id="7029"/>
    <lineage>
        <taxon>Eukaryota</taxon>
        <taxon>Metazoa</taxon>
        <taxon>Ecdysozoa</taxon>
        <taxon>Arthropoda</taxon>
        <taxon>Hexapoda</taxon>
        <taxon>Insecta</taxon>
        <taxon>Pterygota</taxon>
        <taxon>Neoptera</taxon>
        <taxon>Paraneoptera</taxon>
        <taxon>Hemiptera</taxon>
        <taxon>Sternorrhyncha</taxon>
        <taxon>Aphidomorpha</taxon>
        <taxon>Aphidoidea</taxon>
        <taxon>Aphididae</taxon>
        <taxon>Macrosiphini</taxon>
        <taxon>Acyrthosiphon</taxon>
    </lineage>
</organism>
<keyword evidence="10" id="KW-1133">Transmembrane helix</keyword>
<evidence type="ECO:0000256" key="8">
    <source>
        <dbReference type="ARBA" id="ARBA00023211"/>
    </source>
</evidence>
<keyword evidence="4" id="KW-0479">Metal-binding</keyword>
<evidence type="ECO:0000256" key="5">
    <source>
        <dbReference type="ARBA" id="ARBA00022801"/>
    </source>
</evidence>
<feature type="transmembrane region" description="Helical" evidence="10">
    <location>
        <begin position="24"/>
        <end position="45"/>
    </location>
</feature>
<dbReference type="OrthoDB" id="10264738at2759"/>
<protein>
    <recommendedName>
        <fullName evidence="3">protein-serine/threonine phosphatase</fullName>
        <ecNumber evidence="3">3.1.3.16</ecNumber>
    </recommendedName>
</protein>
<dbReference type="PANTHER" id="PTHR13832:SF803">
    <property type="entry name" value="PROTEIN PHOSPHATASE 1G"/>
    <property type="match status" value="1"/>
</dbReference>
<keyword evidence="8" id="KW-0464">Manganese</keyword>
<reference evidence="12" key="2">
    <citation type="submission" date="2022-06" db="UniProtKB">
        <authorList>
            <consortium name="EnsemblMetazoa"/>
        </authorList>
    </citation>
    <scope>IDENTIFICATION</scope>
</reference>
<dbReference type="SMART" id="SM00332">
    <property type="entry name" value="PP2Cc"/>
    <property type="match status" value="1"/>
</dbReference>
<evidence type="ECO:0000256" key="9">
    <source>
        <dbReference type="RuleBase" id="RU003465"/>
    </source>
</evidence>
<evidence type="ECO:0000256" key="6">
    <source>
        <dbReference type="ARBA" id="ARBA00022842"/>
    </source>
</evidence>
<evidence type="ECO:0000256" key="10">
    <source>
        <dbReference type="SAM" id="Phobius"/>
    </source>
</evidence>
<keyword evidence="13" id="KW-1185">Reference proteome</keyword>
<keyword evidence="5 9" id="KW-0378">Hydrolase</keyword>
<dbReference type="InterPro" id="IPR015655">
    <property type="entry name" value="PP2C"/>
</dbReference>
<keyword evidence="7 9" id="KW-0904">Protein phosphatase</keyword>
<dbReference type="GeneID" id="100167528"/>
<dbReference type="Proteomes" id="UP000007819">
    <property type="component" value="Chromosome X"/>
</dbReference>
<evidence type="ECO:0000256" key="7">
    <source>
        <dbReference type="ARBA" id="ARBA00022912"/>
    </source>
</evidence>
<name>A0A8R2HA32_ACYPI</name>
<dbReference type="CDD" id="cd00143">
    <property type="entry name" value="PP2Cc"/>
    <property type="match status" value="1"/>
</dbReference>
<evidence type="ECO:0000256" key="1">
    <source>
        <dbReference type="ARBA" id="ARBA00001936"/>
    </source>
</evidence>
<dbReference type="Pfam" id="PF00481">
    <property type="entry name" value="PP2C"/>
    <property type="match status" value="2"/>
</dbReference>
<dbReference type="Gene3D" id="3.60.40.10">
    <property type="entry name" value="PPM-type phosphatase domain"/>
    <property type="match status" value="1"/>
</dbReference>
<reference evidence="13" key="1">
    <citation type="submission" date="2010-06" db="EMBL/GenBank/DDBJ databases">
        <authorList>
            <person name="Jiang H."/>
            <person name="Abraham K."/>
            <person name="Ali S."/>
            <person name="Alsbrooks S.L."/>
            <person name="Anim B.N."/>
            <person name="Anosike U.S."/>
            <person name="Attaway T."/>
            <person name="Bandaranaike D.P."/>
            <person name="Battles P.K."/>
            <person name="Bell S.N."/>
            <person name="Bell A.V."/>
            <person name="Beltran B."/>
            <person name="Bickham C."/>
            <person name="Bustamante Y."/>
            <person name="Caleb T."/>
            <person name="Canada A."/>
            <person name="Cardenas V."/>
            <person name="Carter K."/>
            <person name="Chacko J."/>
            <person name="Chandrabose M.N."/>
            <person name="Chavez D."/>
            <person name="Chavez A."/>
            <person name="Chen L."/>
            <person name="Chu H.-S."/>
            <person name="Claassen K.J."/>
            <person name="Cockrell R."/>
            <person name="Collins M."/>
            <person name="Cooper J.A."/>
            <person name="Cree A."/>
            <person name="Curry S.M."/>
            <person name="Da Y."/>
            <person name="Dao M.D."/>
            <person name="Das B."/>
            <person name="Davila M.-L."/>
            <person name="Davy-Carroll L."/>
            <person name="Denson S."/>
            <person name="Dinh H."/>
            <person name="Ebong V.E."/>
            <person name="Edwards J.R."/>
            <person name="Egan A."/>
            <person name="El-Daye J."/>
            <person name="Escobedo L."/>
            <person name="Fernandez S."/>
            <person name="Fernando P.R."/>
            <person name="Flagg N."/>
            <person name="Forbes L.D."/>
            <person name="Fowler R.G."/>
            <person name="Fu Q."/>
            <person name="Gabisi R.A."/>
            <person name="Ganer J."/>
            <person name="Garbino Pronczuk A."/>
            <person name="Garcia R.M."/>
            <person name="Garner T."/>
            <person name="Garrett T.E."/>
            <person name="Gonzalez D.A."/>
            <person name="Hamid H."/>
            <person name="Hawkins E.S."/>
            <person name="Hirani K."/>
            <person name="Hogues M.E."/>
            <person name="Hollins B."/>
            <person name="Hsiao C.-H."/>
            <person name="Jabil R."/>
            <person name="James M.L."/>
            <person name="Jhangiani S.N."/>
            <person name="Johnson B."/>
            <person name="Johnson Q."/>
            <person name="Joshi V."/>
            <person name="Kalu J.B."/>
            <person name="Kam C."/>
            <person name="Kashfia A."/>
            <person name="Keebler J."/>
            <person name="Kisamo H."/>
            <person name="Kovar C.L."/>
            <person name="Lago L.A."/>
            <person name="Lai C.-Y."/>
            <person name="Laidlaw J."/>
            <person name="Lara F."/>
            <person name="Le T.-K."/>
            <person name="Lee S.L."/>
            <person name="Legall F.H."/>
            <person name="Lemon S.J."/>
            <person name="Lewis L.R."/>
            <person name="Li B."/>
            <person name="Liu Y."/>
            <person name="Liu Y.-S."/>
            <person name="Lopez J."/>
            <person name="Lozado R.J."/>
            <person name="Lu J."/>
            <person name="Madu R.C."/>
            <person name="Maheshwari M."/>
            <person name="Maheshwari R."/>
            <person name="Malloy K."/>
            <person name="Martinez E."/>
            <person name="Mathew T."/>
            <person name="Mercado I.C."/>
            <person name="Mercado C."/>
            <person name="Meyer B."/>
            <person name="Montgomery K."/>
            <person name="Morgan M.B."/>
            <person name="Munidasa M."/>
            <person name="Nazareth L.V."/>
            <person name="Nelson J."/>
            <person name="Ng B.M."/>
            <person name="Nguyen N.B."/>
            <person name="Nguyen P.Q."/>
            <person name="Nguyen T."/>
            <person name="Obregon M."/>
            <person name="Okwuonu G.O."/>
            <person name="Onwere C.G."/>
            <person name="Orozco G."/>
            <person name="Parra A."/>
            <person name="Patel S."/>
            <person name="Patil S."/>
            <person name="Perez A."/>
            <person name="Perez Y."/>
            <person name="Pham C."/>
            <person name="Primus E.L."/>
            <person name="Pu L.-L."/>
            <person name="Puazo M."/>
            <person name="Qin X."/>
            <person name="Quiroz J.B."/>
            <person name="Reese J."/>
            <person name="Richards S."/>
            <person name="Rives C.M."/>
            <person name="Robberts R."/>
            <person name="Ruiz S.J."/>
            <person name="Ruiz M.J."/>
            <person name="Santibanez J."/>
            <person name="Schneider B.W."/>
            <person name="Sisson I."/>
            <person name="Smith M."/>
            <person name="Sodergren E."/>
            <person name="Song X.-Z."/>
            <person name="Song B.B."/>
            <person name="Summersgill H."/>
            <person name="Thelus R."/>
            <person name="Thornton R.D."/>
            <person name="Trejos Z.Y."/>
            <person name="Usmani K."/>
            <person name="Vattathil S."/>
            <person name="Villasana D."/>
            <person name="Walker D.L."/>
            <person name="Wang S."/>
            <person name="Wang K."/>
            <person name="White C.S."/>
            <person name="Williams A.C."/>
            <person name="Williamson J."/>
            <person name="Wilson K."/>
            <person name="Woghiren I.O."/>
            <person name="Woodworth J.R."/>
            <person name="Worley K.C."/>
            <person name="Wright R.A."/>
            <person name="Wu W."/>
            <person name="Young L."/>
            <person name="Zhang L."/>
            <person name="Zhang J."/>
            <person name="Zhu Y."/>
            <person name="Muzny D.M."/>
            <person name="Weinstock G."/>
            <person name="Gibbs R.A."/>
        </authorList>
    </citation>
    <scope>NUCLEOTIDE SEQUENCE [LARGE SCALE GENOMIC DNA]</scope>
    <source>
        <strain evidence="13">LSR1</strain>
    </source>
</reference>
<keyword evidence="6" id="KW-0460">Magnesium</keyword>
<evidence type="ECO:0000313" key="13">
    <source>
        <dbReference type="Proteomes" id="UP000007819"/>
    </source>
</evidence>
<keyword evidence="10" id="KW-0472">Membrane</keyword>
<dbReference type="PROSITE" id="PS01032">
    <property type="entry name" value="PPM_1"/>
    <property type="match status" value="1"/>
</dbReference>